<protein>
    <submittedName>
        <fullName evidence="1">Uncharacterized protein</fullName>
    </submittedName>
</protein>
<dbReference type="AlphaFoldDB" id="A0A1M5PUI0"/>
<proteinExistence type="predicted"/>
<evidence type="ECO:0000313" key="1">
    <source>
        <dbReference type="EMBL" id="SHH05300.1"/>
    </source>
</evidence>
<evidence type="ECO:0000313" key="2">
    <source>
        <dbReference type="Proteomes" id="UP000184047"/>
    </source>
</evidence>
<gene>
    <name evidence="1" type="ORF">SAMN05421866_1957</name>
</gene>
<dbReference type="STRING" id="421058.SAMN05421866_1957"/>
<dbReference type="Proteomes" id="UP000184047">
    <property type="component" value="Unassembled WGS sequence"/>
</dbReference>
<accession>A0A1M5PUI0</accession>
<name>A0A1M5PUI0_9FLAO</name>
<keyword evidence="2" id="KW-1185">Reference proteome</keyword>
<reference evidence="2" key="1">
    <citation type="submission" date="2016-11" db="EMBL/GenBank/DDBJ databases">
        <authorList>
            <person name="Varghese N."/>
            <person name="Submissions S."/>
        </authorList>
    </citation>
    <scope>NUCLEOTIDE SEQUENCE [LARGE SCALE GENOMIC DNA]</scope>
    <source>
        <strain evidence="2">DSM 19055</strain>
    </source>
</reference>
<sequence length="46" mass="5557">MIDFMIIDLSFRIADNPPFLGLKKEQKTSLNSFLRKQHYKYFNTFV</sequence>
<organism evidence="1 2">
    <name type="scientific">Chryseobacterium oranimense</name>
    <dbReference type="NCBI Taxonomy" id="421058"/>
    <lineage>
        <taxon>Bacteria</taxon>
        <taxon>Pseudomonadati</taxon>
        <taxon>Bacteroidota</taxon>
        <taxon>Flavobacteriia</taxon>
        <taxon>Flavobacteriales</taxon>
        <taxon>Weeksellaceae</taxon>
        <taxon>Chryseobacterium group</taxon>
        <taxon>Chryseobacterium</taxon>
    </lineage>
</organism>
<dbReference type="EMBL" id="FQWT01000002">
    <property type="protein sequence ID" value="SHH05300.1"/>
    <property type="molecule type" value="Genomic_DNA"/>
</dbReference>